<comment type="caution">
    <text evidence="1">The sequence shown here is derived from an EMBL/GenBank/DDBJ whole genome shotgun (WGS) entry which is preliminary data.</text>
</comment>
<accession>A0ACC2NJ47</accession>
<dbReference type="Proteomes" id="UP001239111">
    <property type="component" value="Chromosome 3"/>
</dbReference>
<gene>
    <name evidence="1" type="ORF">QAD02_001905</name>
</gene>
<proteinExistence type="predicted"/>
<sequence>MHPSPDNPAPLQNLQSCPVSEGMDITSCVNPSEQLYFSQFSSTNPFCHLSEPNTIPVNNCSANPASSTDTRHQSPPQKRKRDESKKDKSRDQPRDEKSRSSASSMDLAYKTALPGGDGDDDDFSSRSRSNSRSPSRVSQQSQQQQQSGQTNADVKSNITPKQQKQPMKQFYSEENSGPYFVFIEPIDSTQVRGKLNPTSVGRIIGRKIQDDRYGCQSSVRQKITVTARDPNTANLILRDPSLS</sequence>
<evidence type="ECO:0000313" key="2">
    <source>
        <dbReference type="Proteomes" id="UP001239111"/>
    </source>
</evidence>
<reference evidence="1" key="1">
    <citation type="submission" date="2023-04" db="EMBL/GenBank/DDBJ databases">
        <title>A chromosome-level genome assembly of the parasitoid wasp Eretmocerus hayati.</title>
        <authorList>
            <person name="Zhong Y."/>
            <person name="Liu S."/>
            <person name="Liu Y."/>
        </authorList>
    </citation>
    <scope>NUCLEOTIDE SEQUENCE</scope>
    <source>
        <strain evidence="1">ZJU_SS_LIU_2023</strain>
    </source>
</reference>
<organism evidence="1 2">
    <name type="scientific">Eretmocerus hayati</name>
    <dbReference type="NCBI Taxonomy" id="131215"/>
    <lineage>
        <taxon>Eukaryota</taxon>
        <taxon>Metazoa</taxon>
        <taxon>Ecdysozoa</taxon>
        <taxon>Arthropoda</taxon>
        <taxon>Hexapoda</taxon>
        <taxon>Insecta</taxon>
        <taxon>Pterygota</taxon>
        <taxon>Neoptera</taxon>
        <taxon>Endopterygota</taxon>
        <taxon>Hymenoptera</taxon>
        <taxon>Apocrita</taxon>
        <taxon>Proctotrupomorpha</taxon>
        <taxon>Chalcidoidea</taxon>
        <taxon>Aphelinidae</taxon>
        <taxon>Aphelininae</taxon>
        <taxon>Eretmocerus</taxon>
    </lineage>
</organism>
<name>A0ACC2NJ47_9HYME</name>
<evidence type="ECO:0000313" key="1">
    <source>
        <dbReference type="EMBL" id="KAJ8670646.1"/>
    </source>
</evidence>
<protein>
    <submittedName>
        <fullName evidence="1">Uncharacterized protein</fullName>
    </submittedName>
</protein>
<keyword evidence="2" id="KW-1185">Reference proteome</keyword>
<dbReference type="EMBL" id="CM056743">
    <property type="protein sequence ID" value="KAJ8670646.1"/>
    <property type="molecule type" value="Genomic_DNA"/>
</dbReference>